<dbReference type="InterPro" id="IPR036878">
    <property type="entry name" value="Glu_permease_IIB"/>
</dbReference>
<dbReference type="Pfam" id="PF02378">
    <property type="entry name" value="PTS_EIIC"/>
    <property type="match status" value="1"/>
</dbReference>
<feature type="transmembrane region" description="Helical" evidence="12">
    <location>
        <begin position="178"/>
        <end position="197"/>
    </location>
</feature>
<dbReference type="SUPFAM" id="SSF55604">
    <property type="entry name" value="Glucose permease domain IIB"/>
    <property type="match status" value="1"/>
</dbReference>
<dbReference type="InterPro" id="IPR050558">
    <property type="entry name" value="PTS_Sugar-Specific_Components"/>
</dbReference>
<feature type="transmembrane region" description="Helical" evidence="12">
    <location>
        <begin position="260"/>
        <end position="284"/>
    </location>
</feature>
<feature type="domain" description="PTS EIIB type-1" evidence="14">
    <location>
        <begin position="4"/>
        <end position="86"/>
    </location>
</feature>
<organism evidence="16 17">
    <name type="scientific">Lactobacillus nasalidis</name>
    <dbReference type="NCBI Taxonomy" id="2797258"/>
    <lineage>
        <taxon>Bacteria</taxon>
        <taxon>Bacillati</taxon>
        <taxon>Bacillota</taxon>
        <taxon>Bacilli</taxon>
        <taxon>Lactobacillales</taxon>
        <taxon>Lactobacillaceae</taxon>
        <taxon>Lactobacillus</taxon>
    </lineage>
</organism>
<evidence type="ECO:0000259" key="13">
    <source>
        <dbReference type="PROSITE" id="PS51093"/>
    </source>
</evidence>
<dbReference type="Pfam" id="PF00367">
    <property type="entry name" value="PTS_EIIB"/>
    <property type="match status" value="1"/>
</dbReference>
<evidence type="ECO:0000256" key="2">
    <source>
        <dbReference type="ARBA" id="ARBA00022448"/>
    </source>
</evidence>
<sequence>MDFDKLGQEILTNVGGPENVAGVTHCVTRVRFTLKDQSKANDAAIENLAGVLQLVKQGGQYQVVIGPSVEKVYNAVLKYGKFSDDVTGGSQESTAKPEGNWFNRALGLVSGIFAPILGLLCGAGMIAACLSVLTVTHLMSDKSGTYLILNALAQSVFYFFPVIIGWSAAKKFGMPGTYGMVIGGAMIYPDIVAAASASHMKTIFAGTIFALKYKYTFLGLPVALQSYASSVVPAIVVMWIGSYFYKYFKKHIPDLLKTVFVPFLTILFAGVVGLLIVGPVAMILQNMLSDTVLWLISVSKGITGFLLGAFWSILVMFGLHWAVIPFFAIDVAKYGYDVINPLIFSGAMAVLGSAIGVAIKTKDADTRSMSIAAAISSFFGVSEPALYGVLVPRKWIMITSFAGAGIGGAIAGFGGAKLYSFGANGILGLPCFINPKGIDGGFISLCLSGVAAFLFALISALIIGDKKESTGAIEAKAEEKQKKLPKELTFTAPVNGKAIDLTEVKDEVFSKLTLGDGIAIEPADGKVYAPFDGIVRVAYPTGHAVGIATENGAEYLLHLGIDTVELKGQYFKSHVEQGMKVKQGDLLVEYDVDKVKAAGYDPTLMLIITKNDALDTVTPLKQGEVKVGDQILDVKVK</sequence>
<protein>
    <submittedName>
        <fullName evidence="16">PTS beta-glucoside transporter subunit EIIBCA</fullName>
    </submittedName>
</protein>
<dbReference type="PANTHER" id="PTHR30175">
    <property type="entry name" value="PHOSPHOTRANSFERASE SYSTEM TRANSPORT PROTEIN"/>
    <property type="match status" value="1"/>
</dbReference>
<feature type="domain" description="PTS EIIC type-1" evidence="15">
    <location>
        <begin position="107"/>
        <end position="475"/>
    </location>
</feature>
<keyword evidence="10 12" id="KW-0472">Membrane</keyword>
<dbReference type="InterPro" id="IPR018113">
    <property type="entry name" value="PTrfase_EIIB_Cys"/>
</dbReference>
<comment type="subcellular location">
    <subcellularLocation>
        <location evidence="1">Cell membrane</location>
        <topology evidence="1">Multi-pass membrane protein</topology>
    </subcellularLocation>
</comment>
<feature type="transmembrane region" description="Helical" evidence="12">
    <location>
        <begin position="341"/>
        <end position="359"/>
    </location>
</feature>
<keyword evidence="17" id="KW-1185">Reference proteome</keyword>
<evidence type="ECO:0000256" key="4">
    <source>
        <dbReference type="ARBA" id="ARBA00022597"/>
    </source>
</evidence>
<feature type="transmembrane region" description="Helical" evidence="12">
    <location>
        <begin position="440"/>
        <end position="463"/>
    </location>
</feature>
<dbReference type="InterPro" id="IPR003352">
    <property type="entry name" value="PTS_EIIC"/>
</dbReference>
<evidence type="ECO:0000256" key="10">
    <source>
        <dbReference type="ARBA" id="ARBA00023136"/>
    </source>
</evidence>
<dbReference type="PROSITE" id="PS51093">
    <property type="entry name" value="PTS_EIIA_TYPE_1"/>
    <property type="match status" value="1"/>
</dbReference>
<dbReference type="InterPro" id="IPR001127">
    <property type="entry name" value="PTS_EIIA_1_perm"/>
</dbReference>
<dbReference type="PROSITE" id="PS01035">
    <property type="entry name" value="PTS_EIIB_TYPE_1_CYS"/>
    <property type="match status" value="1"/>
</dbReference>
<dbReference type="InterPro" id="IPR001996">
    <property type="entry name" value="PTS_IIB_1"/>
</dbReference>
<evidence type="ECO:0000256" key="8">
    <source>
        <dbReference type="ARBA" id="ARBA00022777"/>
    </source>
</evidence>
<evidence type="ECO:0000256" key="11">
    <source>
        <dbReference type="PROSITE-ProRule" id="PRU00421"/>
    </source>
</evidence>
<gene>
    <name evidence="16" type="primary">pts27BCA</name>
    <name evidence="16" type="ORF">lacNasYZ03_09960</name>
</gene>
<feature type="transmembrane region" description="Helical" evidence="12">
    <location>
        <begin position="396"/>
        <end position="419"/>
    </location>
</feature>
<dbReference type="Gene3D" id="2.70.70.10">
    <property type="entry name" value="Glucose Permease (Domain IIA)"/>
    <property type="match status" value="1"/>
</dbReference>
<keyword evidence="2" id="KW-0813">Transport</keyword>
<dbReference type="EMBL" id="BOCI01000278">
    <property type="protein sequence ID" value="GHW01309.1"/>
    <property type="molecule type" value="Genomic_DNA"/>
</dbReference>
<evidence type="ECO:0000256" key="1">
    <source>
        <dbReference type="ARBA" id="ARBA00004651"/>
    </source>
</evidence>
<name>A0ABQ3W6G8_9LACO</name>
<feature type="domain" description="PTS EIIA type-1" evidence="13">
    <location>
        <begin position="506"/>
        <end position="610"/>
    </location>
</feature>
<reference evidence="17" key="1">
    <citation type="submission" date="2021-01" db="EMBL/GenBank/DDBJ databases">
        <title>Draft genome sequence of Nasalis larvatus strain YZ03.</title>
        <authorList>
            <person name="Suzuki-Hashido N."/>
            <person name="Tsuchida S."/>
            <person name="Hayakawa T."/>
        </authorList>
    </citation>
    <scope>NUCLEOTIDE SEQUENCE [LARGE SCALE GENOMIC DNA]</scope>
    <source>
        <strain evidence="17">YZ03</strain>
    </source>
</reference>
<feature type="transmembrane region" description="Helical" evidence="12">
    <location>
        <begin position="371"/>
        <end position="390"/>
    </location>
</feature>
<evidence type="ECO:0000313" key="16">
    <source>
        <dbReference type="EMBL" id="GHW01309.1"/>
    </source>
</evidence>
<evidence type="ECO:0000256" key="5">
    <source>
        <dbReference type="ARBA" id="ARBA00022679"/>
    </source>
</evidence>
<keyword evidence="4" id="KW-0762">Sugar transport</keyword>
<keyword evidence="5" id="KW-0808">Transferase</keyword>
<dbReference type="CDD" id="cd00212">
    <property type="entry name" value="PTS_IIB_glc"/>
    <property type="match status" value="1"/>
</dbReference>
<evidence type="ECO:0000313" key="17">
    <source>
        <dbReference type="Proteomes" id="UP000616547"/>
    </source>
</evidence>
<dbReference type="NCBIfam" id="TIGR00830">
    <property type="entry name" value="PTBA"/>
    <property type="match status" value="1"/>
</dbReference>
<dbReference type="Gene3D" id="3.30.1360.60">
    <property type="entry name" value="Glucose permease domain IIB"/>
    <property type="match status" value="1"/>
</dbReference>
<dbReference type="InterPro" id="IPR013013">
    <property type="entry name" value="PTS_EIIC_1"/>
</dbReference>
<evidence type="ECO:0000256" key="3">
    <source>
        <dbReference type="ARBA" id="ARBA00022475"/>
    </source>
</evidence>
<feature type="transmembrane region" description="Helical" evidence="12">
    <location>
        <begin position="217"/>
        <end position="240"/>
    </location>
</feature>
<feature type="transmembrane region" description="Helical" evidence="12">
    <location>
        <begin position="112"/>
        <end position="135"/>
    </location>
</feature>
<evidence type="ECO:0000256" key="6">
    <source>
        <dbReference type="ARBA" id="ARBA00022683"/>
    </source>
</evidence>
<evidence type="ECO:0000259" key="14">
    <source>
        <dbReference type="PROSITE" id="PS51098"/>
    </source>
</evidence>
<proteinExistence type="predicted"/>
<dbReference type="Pfam" id="PF00358">
    <property type="entry name" value="PTS_EIIA_1"/>
    <property type="match status" value="1"/>
</dbReference>
<keyword evidence="3" id="KW-1003">Cell membrane</keyword>
<feature type="transmembrane region" description="Helical" evidence="12">
    <location>
        <begin position="147"/>
        <end position="166"/>
    </location>
</feature>
<comment type="caution">
    <text evidence="16">The sequence shown here is derived from an EMBL/GenBank/DDBJ whole genome shotgun (WGS) entry which is preliminary data.</text>
</comment>
<dbReference type="InterPro" id="IPR011055">
    <property type="entry name" value="Dup_hybrid_motif"/>
</dbReference>
<dbReference type="PROSITE" id="PS51098">
    <property type="entry name" value="PTS_EIIB_TYPE_1"/>
    <property type="match status" value="1"/>
</dbReference>
<dbReference type="InterPro" id="IPR011297">
    <property type="entry name" value="PTS_IIABC_b_glu"/>
</dbReference>
<dbReference type="Proteomes" id="UP000616547">
    <property type="component" value="Unassembled WGS sequence"/>
</dbReference>
<evidence type="ECO:0000259" key="15">
    <source>
        <dbReference type="PROSITE" id="PS51103"/>
    </source>
</evidence>
<keyword evidence="7 12" id="KW-0812">Transmembrane</keyword>
<dbReference type="PROSITE" id="PS51103">
    <property type="entry name" value="PTS_EIIC_TYPE_1"/>
    <property type="match status" value="1"/>
</dbReference>
<evidence type="ECO:0000256" key="9">
    <source>
        <dbReference type="ARBA" id="ARBA00022989"/>
    </source>
</evidence>
<dbReference type="PANTHER" id="PTHR30175:SF1">
    <property type="entry name" value="PTS SYSTEM ARBUTIN-, CELLOBIOSE-, AND SALICIN-SPECIFIC EIIBC COMPONENT-RELATED"/>
    <property type="match status" value="1"/>
</dbReference>
<keyword evidence="6" id="KW-0598">Phosphotransferase system</keyword>
<dbReference type="NCBIfam" id="TIGR01995">
    <property type="entry name" value="PTS-II-ABC-beta"/>
    <property type="match status" value="1"/>
</dbReference>
<dbReference type="SUPFAM" id="SSF51261">
    <property type="entry name" value="Duplicated hybrid motif"/>
    <property type="match status" value="1"/>
</dbReference>
<feature type="transmembrane region" description="Helical" evidence="12">
    <location>
        <begin position="305"/>
        <end position="329"/>
    </location>
</feature>
<evidence type="ECO:0000256" key="12">
    <source>
        <dbReference type="SAM" id="Phobius"/>
    </source>
</evidence>
<accession>A0ABQ3W6G8</accession>
<dbReference type="RefSeq" id="WP_201336114.1">
    <property type="nucleotide sequence ID" value="NZ_BOCI01000278.1"/>
</dbReference>
<keyword evidence="9 12" id="KW-1133">Transmembrane helix</keyword>
<feature type="active site" description="Phosphocysteine intermediate; for EIIB activity" evidence="11">
    <location>
        <position position="26"/>
    </location>
</feature>
<keyword evidence="8" id="KW-0418">Kinase</keyword>
<evidence type="ECO:0000256" key="7">
    <source>
        <dbReference type="ARBA" id="ARBA00022692"/>
    </source>
</evidence>